<proteinExistence type="predicted"/>
<dbReference type="Pfam" id="PF12674">
    <property type="entry name" value="Zn_ribbon_2"/>
    <property type="match status" value="1"/>
</dbReference>
<sequence length="99" mass="10984">MLLFAVLSIVAMEYNSCQSCGIPFDRAAGKGTNADGTANNMYCSYCFTNGAFVQPDWTAEDMRQYANKKLQQKGIPSFLADMLTSGIPKLERWNPKSQD</sequence>
<evidence type="ECO:0000259" key="1">
    <source>
        <dbReference type="Pfam" id="PF12674"/>
    </source>
</evidence>
<evidence type="ECO:0000313" key="3">
    <source>
        <dbReference type="Proteomes" id="UP000426027"/>
    </source>
</evidence>
<dbReference type="Proteomes" id="UP000426027">
    <property type="component" value="Chromosome"/>
</dbReference>
<name>A0A6I6GBP6_9BACT</name>
<dbReference type="AlphaFoldDB" id="A0A6I6GBP6"/>
<organism evidence="2 3">
    <name type="scientific">Phnomibacter ginsenosidimutans</name>
    <dbReference type="NCBI Taxonomy" id="2676868"/>
    <lineage>
        <taxon>Bacteria</taxon>
        <taxon>Pseudomonadati</taxon>
        <taxon>Bacteroidota</taxon>
        <taxon>Chitinophagia</taxon>
        <taxon>Chitinophagales</taxon>
        <taxon>Chitinophagaceae</taxon>
        <taxon>Phnomibacter</taxon>
    </lineage>
</organism>
<protein>
    <recommendedName>
        <fullName evidence="1">Putative zinc ribbon domain-containing protein</fullName>
    </recommendedName>
</protein>
<feature type="domain" description="Putative zinc ribbon" evidence="1">
    <location>
        <begin position="17"/>
        <end position="94"/>
    </location>
</feature>
<dbReference type="KEGG" id="fls:GLV81_18675"/>
<keyword evidence="3" id="KW-1185">Reference proteome</keyword>
<reference evidence="2 3" key="1">
    <citation type="submission" date="2019-11" db="EMBL/GenBank/DDBJ databases">
        <authorList>
            <person name="Im W.T."/>
        </authorList>
    </citation>
    <scope>NUCLEOTIDE SEQUENCE [LARGE SCALE GENOMIC DNA]</scope>
    <source>
        <strain evidence="2 3">SB-02</strain>
    </source>
</reference>
<gene>
    <name evidence="2" type="ORF">GLV81_18675</name>
</gene>
<evidence type="ECO:0000313" key="2">
    <source>
        <dbReference type="EMBL" id="QGW29874.1"/>
    </source>
</evidence>
<dbReference type="InterPro" id="IPR025868">
    <property type="entry name" value="Zn_ribbon_dom_put"/>
</dbReference>
<dbReference type="EMBL" id="CP046566">
    <property type="protein sequence ID" value="QGW29874.1"/>
    <property type="molecule type" value="Genomic_DNA"/>
</dbReference>
<accession>A0A6I6GBP6</accession>